<organism evidence="1 2">
    <name type="scientific">Trifolium subterraneum</name>
    <name type="common">Subterranean clover</name>
    <dbReference type="NCBI Taxonomy" id="3900"/>
    <lineage>
        <taxon>Eukaryota</taxon>
        <taxon>Viridiplantae</taxon>
        <taxon>Streptophyta</taxon>
        <taxon>Embryophyta</taxon>
        <taxon>Tracheophyta</taxon>
        <taxon>Spermatophyta</taxon>
        <taxon>Magnoliopsida</taxon>
        <taxon>eudicotyledons</taxon>
        <taxon>Gunneridae</taxon>
        <taxon>Pentapetalae</taxon>
        <taxon>rosids</taxon>
        <taxon>fabids</taxon>
        <taxon>Fabales</taxon>
        <taxon>Fabaceae</taxon>
        <taxon>Papilionoideae</taxon>
        <taxon>50 kb inversion clade</taxon>
        <taxon>NPAAA clade</taxon>
        <taxon>Hologalegina</taxon>
        <taxon>IRL clade</taxon>
        <taxon>Trifolieae</taxon>
        <taxon>Trifolium</taxon>
    </lineage>
</organism>
<dbReference type="AlphaFoldDB" id="A0A2Z6P2L1"/>
<name>A0A2Z6P2L1_TRISU</name>
<sequence>MCTLGYEWQQYDQHGWHGWQQIIRFLKLVVKVWYQTHMIDSHLQNVVRAVFVSSITVAAVSHIALSISLGSEASFASRALDLLEALARVLISVMQFLCCRTGFDPLLVAL</sequence>
<keyword evidence="2" id="KW-1185">Reference proteome</keyword>
<protein>
    <submittedName>
        <fullName evidence="1">Uncharacterized protein</fullName>
    </submittedName>
</protein>
<accession>A0A2Z6P2L1</accession>
<proteinExistence type="predicted"/>
<evidence type="ECO:0000313" key="1">
    <source>
        <dbReference type="EMBL" id="GAU43350.1"/>
    </source>
</evidence>
<dbReference type="Proteomes" id="UP000242715">
    <property type="component" value="Unassembled WGS sequence"/>
</dbReference>
<dbReference type="EMBL" id="DF973967">
    <property type="protein sequence ID" value="GAU43350.1"/>
    <property type="molecule type" value="Genomic_DNA"/>
</dbReference>
<reference evidence="2" key="1">
    <citation type="journal article" date="2017" name="Front. Plant Sci.">
        <title>Climate Clever Clovers: New Paradigm to Reduce the Environmental Footprint of Ruminants by Breeding Low Methanogenic Forages Utilizing Haplotype Variation.</title>
        <authorList>
            <person name="Kaur P."/>
            <person name="Appels R."/>
            <person name="Bayer P.E."/>
            <person name="Keeble-Gagnere G."/>
            <person name="Wang J."/>
            <person name="Hirakawa H."/>
            <person name="Shirasawa K."/>
            <person name="Vercoe P."/>
            <person name="Stefanova K."/>
            <person name="Durmic Z."/>
            <person name="Nichols P."/>
            <person name="Revell C."/>
            <person name="Isobe S.N."/>
            <person name="Edwards D."/>
            <person name="Erskine W."/>
        </authorList>
    </citation>
    <scope>NUCLEOTIDE SEQUENCE [LARGE SCALE GENOMIC DNA]</scope>
    <source>
        <strain evidence="2">cv. Daliak</strain>
    </source>
</reference>
<gene>
    <name evidence="1" type="ORF">TSUD_283050</name>
</gene>
<evidence type="ECO:0000313" key="2">
    <source>
        <dbReference type="Proteomes" id="UP000242715"/>
    </source>
</evidence>